<dbReference type="InterPro" id="IPR028364">
    <property type="entry name" value="Ribosomal_uL1/biogenesis"/>
</dbReference>
<dbReference type="Gene3D" id="3.40.50.790">
    <property type="match status" value="1"/>
</dbReference>
<dbReference type="OrthoDB" id="10251727at2759"/>
<dbReference type="GO" id="GO:0006412">
    <property type="term" value="P:translation"/>
    <property type="evidence" value="ECO:0007669"/>
    <property type="project" value="InterPro"/>
</dbReference>
<comment type="similarity">
    <text evidence="1">Belongs to the universal ribosomal protein uL1 family.</text>
</comment>
<reference evidence="6" key="1">
    <citation type="submission" date="2025-08" db="UniProtKB">
        <authorList>
            <consortium name="RefSeq"/>
        </authorList>
    </citation>
    <scope>IDENTIFICATION</scope>
    <source>
        <strain evidence="6">14028-0561.14</strain>
        <tissue evidence="6">Whole fly</tissue>
    </source>
</reference>
<dbReference type="PANTHER" id="PTHR23105">
    <property type="entry name" value="RIBOSOMAL PROTEIN L7AE FAMILY MEMBER"/>
    <property type="match status" value="1"/>
</dbReference>
<keyword evidence="5" id="KW-1185">Reference proteome</keyword>
<dbReference type="GO" id="GO:0003735">
    <property type="term" value="F:structural constituent of ribosome"/>
    <property type="evidence" value="ECO:0007669"/>
    <property type="project" value="InterPro"/>
</dbReference>
<dbReference type="Proteomes" id="UP001652661">
    <property type="component" value="Chromosome 3R"/>
</dbReference>
<dbReference type="GO" id="GO:0003723">
    <property type="term" value="F:RNA binding"/>
    <property type="evidence" value="ECO:0007669"/>
    <property type="project" value="InterPro"/>
</dbReference>
<dbReference type="PIRSF" id="PIRSF002155">
    <property type="entry name" value="Ribosomal_L1"/>
    <property type="match status" value="1"/>
</dbReference>
<dbReference type="GO" id="GO:0015934">
    <property type="term" value="C:large ribosomal subunit"/>
    <property type="evidence" value="ECO:0007669"/>
    <property type="project" value="InterPro"/>
</dbReference>
<evidence type="ECO:0000256" key="3">
    <source>
        <dbReference type="ARBA" id="ARBA00023274"/>
    </source>
</evidence>
<evidence type="ECO:0000256" key="2">
    <source>
        <dbReference type="ARBA" id="ARBA00022980"/>
    </source>
</evidence>
<dbReference type="InterPro" id="IPR002143">
    <property type="entry name" value="Ribosomal_uL1"/>
</dbReference>
<dbReference type="InterPro" id="IPR016095">
    <property type="entry name" value="Ribosomal_uL1_3-a/b-sand"/>
</dbReference>
<dbReference type="CDD" id="cd00403">
    <property type="entry name" value="Ribosomal_L1"/>
    <property type="match status" value="1"/>
</dbReference>
<dbReference type="SUPFAM" id="SSF56808">
    <property type="entry name" value="Ribosomal protein L1"/>
    <property type="match status" value="1"/>
</dbReference>
<proteinExistence type="inferred from homology"/>
<evidence type="ECO:0000256" key="1">
    <source>
        <dbReference type="ARBA" id="ARBA00010531"/>
    </source>
</evidence>
<keyword evidence="2" id="KW-0689">Ribosomal protein</keyword>
<organism evidence="5 6">
    <name type="scientific">Drosophila kikkawai</name>
    <name type="common">Fruit fly</name>
    <dbReference type="NCBI Taxonomy" id="30033"/>
    <lineage>
        <taxon>Eukaryota</taxon>
        <taxon>Metazoa</taxon>
        <taxon>Ecdysozoa</taxon>
        <taxon>Arthropoda</taxon>
        <taxon>Hexapoda</taxon>
        <taxon>Insecta</taxon>
        <taxon>Pterygota</taxon>
        <taxon>Neoptera</taxon>
        <taxon>Endopterygota</taxon>
        <taxon>Diptera</taxon>
        <taxon>Brachycera</taxon>
        <taxon>Muscomorpha</taxon>
        <taxon>Ephydroidea</taxon>
        <taxon>Drosophilidae</taxon>
        <taxon>Drosophila</taxon>
        <taxon>Sophophora</taxon>
    </lineage>
</organism>
<accession>A0A6P4JLR4</accession>
<dbReference type="FunFam" id="3.30.190.20:FF:000009">
    <property type="entry name" value="Ribosomal protein L10a"/>
    <property type="match status" value="1"/>
</dbReference>
<dbReference type="InterPro" id="IPR023674">
    <property type="entry name" value="Ribosomal_uL1-like"/>
</dbReference>
<name>A0A6P4JLR4_DROKI</name>
<dbReference type="AlphaFoldDB" id="A0A6P4JLR4"/>
<gene>
    <name evidence="6" type="primary">RpL10Aa</name>
</gene>
<evidence type="ECO:0000313" key="6">
    <source>
        <dbReference type="RefSeq" id="XP_017035598.1"/>
    </source>
</evidence>
<keyword evidence="3" id="KW-0687">Ribonucleoprotein</keyword>
<evidence type="ECO:0000256" key="4">
    <source>
        <dbReference type="ARBA" id="ARBA00035241"/>
    </source>
</evidence>
<dbReference type="RefSeq" id="XP_017035598.1">
    <property type="nucleotide sequence ID" value="XM_017180109.3"/>
</dbReference>
<dbReference type="Gene3D" id="3.30.190.20">
    <property type="match status" value="1"/>
</dbReference>
<evidence type="ECO:0000313" key="5">
    <source>
        <dbReference type="Proteomes" id="UP001652661"/>
    </source>
</evidence>
<sequence>MTSKVSRDMLYNALKNILQDTQDHDRDCLDVVELQIGLNNYDINKDKRFYGSVLLNHIAVPQLNVCIFGDQQHCDEAKTLGIQCLDVEDLKMISKNPKLVKKIARNYDAFLASESLIKQIPISLGSGLTHAGKYLIPLSHKESMRAKITILATKKTQVKNIECLSVNVGHIGMLVEDLIQNLNISINFLVSLLKENWQNVRSLYVKSSMGLPQRIY</sequence>
<protein>
    <recommendedName>
        <fullName evidence="4">Large ribosomal subunit protein uL1</fullName>
    </recommendedName>
</protein>
<dbReference type="Pfam" id="PF00687">
    <property type="entry name" value="Ribosomal_L1"/>
    <property type="match status" value="1"/>
</dbReference>
<dbReference type="InterPro" id="IPR050257">
    <property type="entry name" value="eL8/uL1-like"/>
</dbReference>